<proteinExistence type="predicted"/>
<dbReference type="PANTHER" id="PTHR48099:SF5">
    <property type="entry name" value="C-1-TETRAHYDROFOLATE SYNTHASE, CYTOPLASMIC"/>
    <property type="match status" value="1"/>
</dbReference>
<dbReference type="GO" id="GO:0004477">
    <property type="term" value="F:methenyltetrahydrofolate cyclohydrolase activity"/>
    <property type="evidence" value="ECO:0007669"/>
    <property type="project" value="TreeGrafter"/>
</dbReference>
<dbReference type="Gene3D" id="3.40.50.720">
    <property type="entry name" value="NAD(P)-binding Rossmann-like Domain"/>
    <property type="match status" value="1"/>
</dbReference>
<dbReference type="PRINTS" id="PR00085">
    <property type="entry name" value="THFDHDRGNASE"/>
</dbReference>
<dbReference type="EMBL" id="MGAC01000024">
    <property type="protein sequence ID" value="OGK38032.1"/>
    <property type="molecule type" value="Genomic_DNA"/>
</dbReference>
<name>A0A1F7I427_9BACT</name>
<dbReference type="Proteomes" id="UP000176803">
    <property type="component" value="Unassembled WGS sequence"/>
</dbReference>
<evidence type="ECO:0000256" key="4">
    <source>
        <dbReference type="ARBA" id="ARBA00022801"/>
    </source>
</evidence>
<keyword evidence="4" id="KW-0378">Hydrolase</keyword>
<organism evidence="11 12">
    <name type="scientific">Candidatus Roizmanbacteria bacterium RIFCSPHIGHO2_12_FULL_41_11</name>
    <dbReference type="NCBI Taxonomy" id="1802052"/>
    <lineage>
        <taxon>Bacteria</taxon>
        <taxon>Candidatus Roizmaniibacteriota</taxon>
    </lineage>
</organism>
<keyword evidence="6" id="KW-0560">Oxidoreductase</keyword>
<dbReference type="GO" id="GO:0035999">
    <property type="term" value="P:tetrahydrofolate interconversion"/>
    <property type="evidence" value="ECO:0007669"/>
    <property type="project" value="TreeGrafter"/>
</dbReference>
<dbReference type="InterPro" id="IPR020631">
    <property type="entry name" value="THF_DH/CycHdrlase_NAD-bd_dom"/>
</dbReference>
<dbReference type="InterPro" id="IPR020630">
    <property type="entry name" value="THF_DH/CycHdrlase_cat_dom"/>
</dbReference>
<evidence type="ECO:0008006" key="13">
    <source>
        <dbReference type="Google" id="ProtNLM"/>
    </source>
</evidence>
<keyword evidence="2" id="KW-0554">One-carbon metabolism</keyword>
<evidence type="ECO:0000313" key="11">
    <source>
        <dbReference type="EMBL" id="OGK38032.1"/>
    </source>
</evidence>
<dbReference type="Pfam" id="PF02882">
    <property type="entry name" value="THF_DHG_CYH_C"/>
    <property type="match status" value="1"/>
</dbReference>
<dbReference type="SUPFAM" id="SSF51735">
    <property type="entry name" value="NAD(P)-binding Rossmann-fold domains"/>
    <property type="match status" value="1"/>
</dbReference>
<evidence type="ECO:0000256" key="2">
    <source>
        <dbReference type="ARBA" id="ARBA00022563"/>
    </source>
</evidence>
<gene>
    <name evidence="11" type="ORF">A3F03_00290</name>
</gene>
<dbReference type="InterPro" id="IPR000672">
    <property type="entry name" value="THF_DH/CycHdrlase"/>
</dbReference>
<protein>
    <recommendedName>
        <fullName evidence="13">Methenyltetrahydrofolate cyclohydrolase</fullName>
    </recommendedName>
</protein>
<comment type="pathway">
    <text evidence="1">One-carbon metabolism; tetrahydrofolate interconversion.</text>
</comment>
<evidence type="ECO:0000256" key="6">
    <source>
        <dbReference type="ARBA" id="ARBA00023002"/>
    </source>
</evidence>
<feature type="domain" description="Tetrahydrofolate dehydrogenase/cyclohydrolase catalytic" evidence="9">
    <location>
        <begin position="4"/>
        <end position="117"/>
    </location>
</feature>
<dbReference type="AlphaFoldDB" id="A0A1F7I427"/>
<sequence length="288" mass="32003">MLIPCKEIAMMITQALKSEAFLLKKKGKKLQLVTFLIGQSSQQLSFVKIKKRVGQNLGIGFSLRLFQHIPPFENFLDLLRQTVADPEVSGVIIQHPLPKNYDFDDMYAAIPSHKEIEGHTDNSPFVFPLSLAVLTGLKYVYGSQKINDSLLVNLPKDNQFFRQTLKNKKLVLAGRGPTGGKPIGRALQKIGLNFTVVHSQTTNPKTIYQQADVIITATGKKIITPSIIKKEVVLLNVGLRRESNVLKGDYDEPKIAKTASYYTATPGGLGPIDVLYLYKNLIDAAKMH</sequence>
<reference evidence="11 12" key="1">
    <citation type="journal article" date="2016" name="Nat. Commun.">
        <title>Thousands of microbial genomes shed light on interconnected biogeochemical processes in an aquifer system.</title>
        <authorList>
            <person name="Anantharaman K."/>
            <person name="Brown C.T."/>
            <person name="Hug L.A."/>
            <person name="Sharon I."/>
            <person name="Castelle C.J."/>
            <person name="Probst A.J."/>
            <person name="Thomas B.C."/>
            <person name="Singh A."/>
            <person name="Wilkins M.J."/>
            <person name="Karaoz U."/>
            <person name="Brodie E.L."/>
            <person name="Williams K.H."/>
            <person name="Hubbard S.S."/>
            <person name="Banfield J.F."/>
        </authorList>
    </citation>
    <scope>NUCLEOTIDE SEQUENCE [LARGE SCALE GENOMIC DNA]</scope>
</reference>
<accession>A0A1F7I427</accession>
<dbReference type="GO" id="GO:0005829">
    <property type="term" value="C:cytosol"/>
    <property type="evidence" value="ECO:0007669"/>
    <property type="project" value="TreeGrafter"/>
</dbReference>
<comment type="caution">
    <text evidence="11">The sequence shown here is derived from an EMBL/GenBank/DDBJ whole genome shotgun (WGS) entry which is preliminary data.</text>
</comment>
<evidence type="ECO:0000259" key="9">
    <source>
        <dbReference type="Pfam" id="PF00763"/>
    </source>
</evidence>
<dbReference type="SUPFAM" id="SSF53223">
    <property type="entry name" value="Aminoacid dehydrogenase-like, N-terminal domain"/>
    <property type="match status" value="1"/>
</dbReference>
<evidence type="ECO:0000256" key="8">
    <source>
        <dbReference type="ARBA" id="ARBA00023268"/>
    </source>
</evidence>
<keyword evidence="5" id="KW-0521">NADP</keyword>
<dbReference type="InterPro" id="IPR046346">
    <property type="entry name" value="Aminoacid_DH-like_N_sf"/>
</dbReference>
<dbReference type="GO" id="GO:0006164">
    <property type="term" value="P:purine nucleotide biosynthetic process"/>
    <property type="evidence" value="ECO:0007669"/>
    <property type="project" value="UniProtKB-KW"/>
</dbReference>
<keyword evidence="7" id="KW-0028">Amino-acid biosynthesis</keyword>
<evidence type="ECO:0000259" key="10">
    <source>
        <dbReference type="Pfam" id="PF02882"/>
    </source>
</evidence>
<evidence type="ECO:0000256" key="7">
    <source>
        <dbReference type="ARBA" id="ARBA00023167"/>
    </source>
</evidence>
<dbReference type="PANTHER" id="PTHR48099">
    <property type="entry name" value="C-1-TETRAHYDROFOLATE SYNTHASE, CYTOPLASMIC-RELATED"/>
    <property type="match status" value="1"/>
</dbReference>
<keyword evidence="7" id="KW-0486">Methionine biosynthesis</keyword>
<dbReference type="Gene3D" id="3.40.50.10860">
    <property type="entry name" value="Leucine Dehydrogenase, chain A, domain 1"/>
    <property type="match status" value="1"/>
</dbReference>
<dbReference type="GO" id="GO:0004488">
    <property type="term" value="F:methylenetetrahydrofolate dehydrogenase (NADP+) activity"/>
    <property type="evidence" value="ECO:0007669"/>
    <property type="project" value="InterPro"/>
</dbReference>
<keyword evidence="3" id="KW-0658">Purine biosynthesis</keyword>
<feature type="domain" description="Tetrahydrofolate dehydrogenase/cyclohydrolase NAD(P)-binding" evidence="10">
    <location>
        <begin position="163"/>
        <end position="287"/>
    </location>
</feature>
<evidence type="ECO:0000256" key="1">
    <source>
        <dbReference type="ARBA" id="ARBA00004777"/>
    </source>
</evidence>
<dbReference type="Pfam" id="PF00763">
    <property type="entry name" value="THF_DHG_CYH"/>
    <property type="match status" value="1"/>
</dbReference>
<keyword evidence="8" id="KW-0511">Multifunctional enzyme</keyword>
<evidence type="ECO:0000256" key="5">
    <source>
        <dbReference type="ARBA" id="ARBA00022857"/>
    </source>
</evidence>
<dbReference type="InterPro" id="IPR036291">
    <property type="entry name" value="NAD(P)-bd_dom_sf"/>
</dbReference>
<evidence type="ECO:0000313" key="12">
    <source>
        <dbReference type="Proteomes" id="UP000176803"/>
    </source>
</evidence>
<dbReference type="GO" id="GO:0009086">
    <property type="term" value="P:methionine biosynthetic process"/>
    <property type="evidence" value="ECO:0007669"/>
    <property type="project" value="UniProtKB-KW"/>
</dbReference>
<evidence type="ECO:0000256" key="3">
    <source>
        <dbReference type="ARBA" id="ARBA00022755"/>
    </source>
</evidence>